<feature type="transmembrane region" description="Helical" evidence="9">
    <location>
        <begin position="144"/>
        <end position="169"/>
    </location>
</feature>
<proteinExistence type="inferred from homology"/>
<dbReference type="PANTHER" id="PTHR21716">
    <property type="entry name" value="TRANSMEMBRANE PROTEIN"/>
    <property type="match status" value="1"/>
</dbReference>
<organism evidence="10 11">
    <name type="scientific">Microbacterium commune</name>
    <dbReference type="NCBI Taxonomy" id="2762219"/>
    <lineage>
        <taxon>Bacteria</taxon>
        <taxon>Bacillati</taxon>
        <taxon>Actinomycetota</taxon>
        <taxon>Actinomycetes</taxon>
        <taxon>Micrococcales</taxon>
        <taxon>Microbacteriaceae</taxon>
        <taxon>Microbacterium</taxon>
    </lineage>
</organism>
<keyword evidence="6 9" id="KW-1133">Transmembrane helix</keyword>
<comment type="similarity">
    <text evidence="2">Belongs to the autoinducer-2 exporter (AI-2E) (TC 2.A.86) family.</text>
</comment>
<feature type="transmembrane region" description="Helical" evidence="9">
    <location>
        <begin position="87"/>
        <end position="108"/>
    </location>
</feature>
<protein>
    <submittedName>
        <fullName evidence="10">AI-2E family transporter</fullName>
    </submittedName>
</protein>
<evidence type="ECO:0000256" key="1">
    <source>
        <dbReference type="ARBA" id="ARBA00004651"/>
    </source>
</evidence>
<evidence type="ECO:0000256" key="4">
    <source>
        <dbReference type="ARBA" id="ARBA00022475"/>
    </source>
</evidence>
<evidence type="ECO:0000256" key="9">
    <source>
        <dbReference type="SAM" id="Phobius"/>
    </source>
</evidence>
<evidence type="ECO:0000256" key="3">
    <source>
        <dbReference type="ARBA" id="ARBA00022448"/>
    </source>
</evidence>
<accession>A0ABR8W3Y9</accession>
<feature type="transmembrane region" description="Helical" evidence="9">
    <location>
        <begin position="114"/>
        <end position="132"/>
    </location>
</feature>
<evidence type="ECO:0000256" key="5">
    <source>
        <dbReference type="ARBA" id="ARBA00022692"/>
    </source>
</evidence>
<keyword evidence="3" id="KW-0813">Transport</keyword>
<feature type="region of interest" description="Disordered" evidence="8">
    <location>
        <begin position="1"/>
        <end position="26"/>
    </location>
</feature>
<comment type="subcellular location">
    <subcellularLocation>
        <location evidence="1">Cell membrane</location>
        <topology evidence="1">Multi-pass membrane protein</topology>
    </subcellularLocation>
</comment>
<evidence type="ECO:0000256" key="8">
    <source>
        <dbReference type="SAM" id="MobiDB-lite"/>
    </source>
</evidence>
<comment type="caution">
    <text evidence="10">The sequence shown here is derived from an EMBL/GenBank/DDBJ whole genome shotgun (WGS) entry which is preliminary data.</text>
</comment>
<gene>
    <name evidence="10" type="ORF">H9633_05325</name>
</gene>
<dbReference type="EMBL" id="JACSPX010000001">
    <property type="protein sequence ID" value="MBD8011716.1"/>
    <property type="molecule type" value="Genomic_DNA"/>
</dbReference>
<name>A0ABR8W3Y9_9MICO</name>
<feature type="transmembrane region" description="Helical" evidence="9">
    <location>
        <begin position="352"/>
        <end position="371"/>
    </location>
</feature>
<keyword evidence="7 9" id="KW-0472">Membrane</keyword>
<dbReference type="InterPro" id="IPR002549">
    <property type="entry name" value="AI-2E-like"/>
</dbReference>
<dbReference type="PANTHER" id="PTHR21716:SF53">
    <property type="entry name" value="PERMEASE PERM-RELATED"/>
    <property type="match status" value="1"/>
</dbReference>
<evidence type="ECO:0000313" key="10">
    <source>
        <dbReference type="EMBL" id="MBD8011716.1"/>
    </source>
</evidence>
<keyword evidence="4" id="KW-1003">Cell membrane</keyword>
<sequence length="428" mass="44463">MSTEDPTSPAASDRSDSRAAARATRAADAAEAAEVGAAIQADAAADEASAAADEADAAAAAAEAAEHPSPADAPTPRRSMWTRIDRPYRLGFLLTLGGLSAFLVALALTSLSTVLVYVAIALFAALGLNPAVRLLERRGLSRGVSVAIVIVALVAAVGLVLVLIVPVVVEQIASFVKSVPKVIDDFVHTDLYLLLEKQFGDQIGSLLTDGEKLLTDGKTLTALGGGALKVGTSIAEGVSAFVIVFVLTLYFVVGLPGIITSMLRLAPARKRQQARGIVDQITESVGGYVQGMVILAFANSMVALVLYLLLGLPFPPLMAVVAFLVTLIPLIGPLLFLAIGTVVALLADPVHALIFGVVYLIYIQIEAYVLTPKVMNRTLEVPGLLVVLGALVGGTLLGLLGALVAVPATASILIVLNQIFIPRQDERV</sequence>
<feature type="transmembrane region" description="Helical" evidence="9">
    <location>
        <begin position="287"/>
        <end position="310"/>
    </location>
</feature>
<keyword evidence="11" id="KW-1185">Reference proteome</keyword>
<evidence type="ECO:0000256" key="6">
    <source>
        <dbReference type="ARBA" id="ARBA00022989"/>
    </source>
</evidence>
<reference evidence="10 11" key="1">
    <citation type="submission" date="2020-08" db="EMBL/GenBank/DDBJ databases">
        <title>A Genomic Blueprint of the Chicken Gut Microbiome.</title>
        <authorList>
            <person name="Gilroy R."/>
            <person name="Ravi A."/>
            <person name="Getino M."/>
            <person name="Pursley I."/>
            <person name="Horton D.L."/>
            <person name="Alikhan N.-F."/>
            <person name="Baker D."/>
            <person name="Gharbi K."/>
            <person name="Hall N."/>
            <person name="Watson M."/>
            <person name="Adriaenssens E.M."/>
            <person name="Foster-Nyarko E."/>
            <person name="Jarju S."/>
            <person name="Secka A."/>
            <person name="Antonio M."/>
            <person name="Oren A."/>
            <person name="Chaudhuri R."/>
            <person name="La Ragione R.M."/>
            <person name="Hildebrand F."/>
            <person name="Pallen M.J."/>
        </authorList>
    </citation>
    <scope>NUCLEOTIDE SEQUENCE [LARGE SCALE GENOMIC DNA]</scope>
    <source>
        <strain evidence="10 11">Re1</strain>
    </source>
</reference>
<feature type="transmembrane region" description="Helical" evidence="9">
    <location>
        <begin position="316"/>
        <end position="345"/>
    </location>
</feature>
<feature type="transmembrane region" description="Helical" evidence="9">
    <location>
        <begin position="383"/>
        <end position="416"/>
    </location>
</feature>
<evidence type="ECO:0000256" key="2">
    <source>
        <dbReference type="ARBA" id="ARBA00009773"/>
    </source>
</evidence>
<dbReference type="Pfam" id="PF01594">
    <property type="entry name" value="AI-2E_transport"/>
    <property type="match status" value="1"/>
</dbReference>
<dbReference type="Proteomes" id="UP000611521">
    <property type="component" value="Unassembled WGS sequence"/>
</dbReference>
<keyword evidence="5 9" id="KW-0812">Transmembrane</keyword>
<feature type="transmembrane region" description="Helical" evidence="9">
    <location>
        <begin position="238"/>
        <end position="266"/>
    </location>
</feature>
<feature type="compositionally biased region" description="Low complexity" evidence="8">
    <location>
        <begin position="47"/>
        <end position="74"/>
    </location>
</feature>
<evidence type="ECO:0000256" key="7">
    <source>
        <dbReference type="ARBA" id="ARBA00023136"/>
    </source>
</evidence>
<evidence type="ECO:0000313" key="11">
    <source>
        <dbReference type="Proteomes" id="UP000611521"/>
    </source>
</evidence>
<dbReference type="RefSeq" id="WP_191712366.1">
    <property type="nucleotide sequence ID" value="NZ_JACSPX010000001.1"/>
</dbReference>
<feature type="region of interest" description="Disordered" evidence="8">
    <location>
        <begin position="47"/>
        <end position="78"/>
    </location>
</feature>